<dbReference type="InterPro" id="IPR026444">
    <property type="entry name" value="Secre_tail"/>
</dbReference>
<feature type="chain" id="PRO_5046778821" evidence="2">
    <location>
        <begin position="20"/>
        <end position="337"/>
    </location>
</feature>
<accession>A0ABS5WFR5</accession>
<evidence type="ECO:0000313" key="5">
    <source>
        <dbReference type="Proteomes" id="UP000740413"/>
    </source>
</evidence>
<comment type="caution">
    <text evidence="4">The sequence shown here is derived from an EMBL/GenBank/DDBJ whole genome shotgun (WGS) entry which is preliminary data.</text>
</comment>
<gene>
    <name evidence="4" type="ORF">HW347_13030</name>
</gene>
<keyword evidence="1 2" id="KW-0732">Signal</keyword>
<name>A0ABS5WFR5_9FLAO</name>
<evidence type="ECO:0000313" key="4">
    <source>
        <dbReference type="EMBL" id="MBT2162192.1"/>
    </source>
</evidence>
<feature type="domain" description="Secretion system C-terminal sorting" evidence="3">
    <location>
        <begin position="259"/>
        <end position="335"/>
    </location>
</feature>
<dbReference type="RefSeq" id="WP_214612268.1">
    <property type="nucleotide sequence ID" value="NZ_JACATN010000004.1"/>
</dbReference>
<evidence type="ECO:0000259" key="3">
    <source>
        <dbReference type="Pfam" id="PF18962"/>
    </source>
</evidence>
<proteinExistence type="predicted"/>
<dbReference type="NCBIfam" id="TIGR04183">
    <property type="entry name" value="Por_Secre_tail"/>
    <property type="match status" value="1"/>
</dbReference>
<reference evidence="5" key="1">
    <citation type="submission" date="2023-07" db="EMBL/GenBank/DDBJ databases">
        <title>Zobellia barbeyronii sp. nov., a new marine flavobacterium, isolated from green and red algae.</title>
        <authorList>
            <person name="Nedashkovskaya O.I."/>
            <person name="Otstavnykh N."/>
            <person name="Zhukova N."/>
            <person name="Guzev K."/>
            <person name="Chausova V."/>
            <person name="Tekutyeva L."/>
            <person name="Mikhailov V."/>
            <person name="Isaeva M."/>
        </authorList>
    </citation>
    <scope>NUCLEOTIDE SEQUENCE [LARGE SCALE GENOMIC DNA]</scope>
    <source>
        <strain evidence="5">KMM 6746</strain>
    </source>
</reference>
<dbReference type="Proteomes" id="UP000740413">
    <property type="component" value="Unassembled WGS sequence"/>
</dbReference>
<sequence length="337" mass="37437">MKTKITLLFAILFSFASNAQNSLEITSAPNIMGPGEGVNVYVNFTKEVSEPVYIQLRQLSPTKDVIKEVMVMRDTSSGEINFQFYTNAFNSGSDNIWHVQMYNSDWSMKLAESYGPNLTISAGPSSASYNSISVFYPPEKASAGSTEVIKFLFSKKYSGKAIYQARLLSKSGKIWAQNTVSNSDGTGGLSIPVNIPSNIPPGADYKWNVQMYDSNWKTVLATVTKEGKEIVGKTTNMKAKTLIVSNNSQEEILNDFTVSPNPFVNSFEYEYSVENYDDVTVDLYALNGRKIKTLKSKESHRPGNYNDIVDTSDLDAGIYILRINTSQDEKALKLIKN</sequence>
<feature type="signal peptide" evidence="2">
    <location>
        <begin position="1"/>
        <end position="19"/>
    </location>
</feature>
<protein>
    <submittedName>
        <fullName evidence="4">T9SS type A sorting domain-containing protein</fullName>
    </submittedName>
</protein>
<evidence type="ECO:0000256" key="1">
    <source>
        <dbReference type="ARBA" id="ARBA00022729"/>
    </source>
</evidence>
<evidence type="ECO:0000256" key="2">
    <source>
        <dbReference type="SAM" id="SignalP"/>
    </source>
</evidence>
<organism evidence="4 5">
    <name type="scientific">Zobellia barbeyronii</name>
    <dbReference type="NCBI Taxonomy" id="2748009"/>
    <lineage>
        <taxon>Bacteria</taxon>
        <taxon>Pseudomonadati</taxon>
        <taxon>Bacteroidota</taxon>
        <taxon>Flavobacteriia</taxon>
        <taxon>Flavobacteriales</taxon>
        <taxon>Flavobacteriaceae</taxon>
        <taxon>Zobellia</taxon>
    </lineage>
</organism>
<keyword evidence="5" id="KW-1185">Reference proteome</keyword>
<dbReference type="Pfam" id="PF18962">
    <property type="entry name" value="Por_Secre_tail"/>
    <property type="match status" value="1"/>
</dbReference>
<dbReference type="EMBL" id="JACATN010000004">
    <property type="protein sequence ID" value="MBT2162192.1"/>
    <property type="molecule type" value="Genomic_DNA"/>
</dbReference>